<proteinExistence type="predicted"/>
<protein>
    <submittedName>
        <fullName evidence="1">Uncharacterized protein</fullName>
    </submittedName>
</protein>
<organism evidence="1 2">
    <name type="scientific">Schizopora paradoxa</name>
    <dbReference type="NCBI Taxonomy" id="27342"/>
    <lineage>
        <taxon>Eukaryota</taxon>
        <taxon>Fungi</taxon>
        <taxon>Dikarya</taxon>
        <taxon>Basidiomycota</taxon>
        <taxon>Agaricomycotina</taxon>
        <taxon>Agaricomycetes</taxon>
        <taxon>Hymenochaetales</taxon>
        <taxon>Schizoporaceae</taxon>
        <taxon>Schizopora</taxon>
    </lineage>
</organism>
<dbReference type="InParanoid" id="A0A0H2RE30"/>
<accession>A0A0H2RE30</accession>
<reference evidence="1 2" key="1">
    <citation type="submission" date="2015-04" db="EMBL/GenBank/DDBJ databases">
        <title>Complete genome sequence of Schizopora paradoxa KUC8140, a cosmopolitan wood degrader in East Asia.</title>
        <authorList>
            <consortium name="DOE Joint Genome Institute"/>
            <person name="Min B."/>
            <person name="Park H."/>
            <person name="Jang Y."/>
            <person name="Kim J.-J."/>
            <person name="Kim K.H."/>
            <person name="Pangilinan J."/>
            <person name="Lipzen A."/>
            <person name="Riley R."/>
            <person name="Grigoriev I.V."/>
            <person name="Spatafora J.W."/>
            <person name="Choi I.-G."/>
        </authorList>
    </citation>
    <scope>NUCLEOTIDE SEQUENCE [LARGE SCALE GENOMIC DNA]</scope>
    <source>
        <strain evidence="1 2">KUC8140</strain>
    </source>
</reference>
<evidence type="ECO:0000313" key="2">
    <source>
        <dbReference type="Proteomes" id="UP000053477"/>
    </source>
</evidence>
<name>A0A0H2RE30_9AGAM</name>
<gene>
    <name evidence="1" type="ORF">SCHPADRAFT_548682</name>
</gene>
<sequence length="147" mass="16757">MCGISHLIPSVYLTRIVCPRSLPAFTSLRGRSSARKDADAALSLVTVSYLLLGESLVPFRHFLSPACIKKRLRIKGRRFVISTDFFTFTDISQDLNSVRWTRNLTDKWFRYRKSRLGHFEGETADPTEFLFRTTFPSATDGHAPRNG</sequence>
<dbReference type="AlphaFoldDB" id="A0A0H2RE30"/>
<keyword evidence="2" id="KW-1185">Reference proteome</keyword>
<dbReference type="Proteomes" id="UP000053477">
    <property type="component" value="Unassembled WGS sequence"/>
</dbReference>
<dbReference type="EMBL" id="KQ086044">
    <property type="protein sequence ID" value="KLO09807.1"/>
    <property type="molecule type" value="Genomic_DNA"/>
</dbReference>
<evidence type="ECO:0000313" key="1">
    <source>
        <dbReference type="EMBL" id="KLO09807.1"/>
    </source>
</evidence>